<evidence type="ECO:0000313" key="2">
    <source>
        <dbReference type="EMBL" id="GBF92377.1"/>
    </source>
</evidence>
<feature type="compositionally biased region" description="Basic residues" evidence="1">
    <location>
        <begin position="38"/>
        <end position="53"/>
    </location>
</feature>
<dbReference type="GO" id="GO:0016853">
    <property type="term" value="F:isomerase activity"/>
    <property type="evidence" value="ECO:0007669"/>
    <property type="project" value="UniProtKB-KW"/>
</dbReference>
<evidence type="ECO:0000256" key="1">
    <source>
        <dbReference type="SAM" id="MobiDB-lite"/>
    </source>
</evidence>
<dbReference type="EMBL" id="BDRX01000031">
    <property type="protein sequence ID" value="GBF92377.1"/>
    <property type="molecule type" value="Genomic_DNA"/>
</dbReference>
<keyword evidence="2" id="KW-0413">Isomerase</keyword>
<sequence>MQRPPTCACACGAPPAQQLRPPPPGAAPAAASQQQQQQRHRPPRPPPPRRARAPARGAAAAALPPGVEALFGVAAADPAAIQDLIVGGAVTAAVGAALFSGLRKDPVPCELCMGTGGIKCFACDGDGAGASRDGLGSDAPAAARRPRRDPVGRTPSGRACRVCGGGGLVLCSRCRGSGYVTPGL</sequence>
<feature type="compositionally biased region" description="Low complexity" evidence="1">
    <location>
        <begin position="1"/>
        <end position="19"/>
    </location>
</feature>
<dbReference type="AlphaFoldDB" id="A0A2V0P5C3"/>
<dbReference type="PANTHER" id="PTHR15852:SF52">
    <property type="entry name" value="THYLAKOID LUMENAL P17.1 PROTEIN"/>
    <property type="match status" value="1"/>
</dbReference>
<gene>
    <name evidence="2" type="ORF">Rsub_05579</name>
</gene>
<dbReference type="STRING" id="307507.A0A2V0P5C3"/>
<name>A0A2V0P5C3_9CHLO</name>
<dbReference type="OrthoDB" id="542764at2759"/>
<feature type="region of interest" description="Disordered" evidence="1">
    <location>
        <begin position="1"/>
        <end position="60"/>
    </location>
</feature>
<dbReference type="InParanoid" id="A0A2V0P5C3"/>
<dbReference type="Proteomes" id="UP000247498">
    <property type="component" value="Unassembled WGS sequence"/>
</dbReference>
<reference evidence="2 3" key="1">
    <citation type="journal article" date="2018" name="Sci. Rep.">
        <title>Raphidocelis subcapitata (=Pseudokirchneriella subcapitata) provides an insight into genome evolution and environmental adaptations in the Sphaeropleales.</title>
        <authorList>
            <person name="Suzuki S."/>
            <person name="Yamaguchi H."/>
            <person name="Nakajima N."/>
            <person name="Kawachi M."/>
        </authorList>
    </citation>
    <scope>NUCLEOTIDE SEQUENCE [LARGE SCALE GENOMIC DNA]</scope>
    <source>
        <strain evidence="2 3">NIES-35</strain>
    </source>
</reference>
<feature type="compositionally biased region" description="Low complexity" evidence="1">
    <location>
        <begin position="27"/>
        <end position="37"/>
    </location>
</feature>
<keyword evidence="3" id="KW-1185">Reference proteome</keyword>
<dbReference type="PANTHER" id="PTHR15852">
    <property type="entry name" value="PLASTID TRANSCRIPTIONALLY ACTIVE PROTEIN"/>
    <property type="match status" value="1"/>
</dbReference>
<proteinExistence type="predicted"/>
<feature type="region of interest" description="Disordered" evidence="1">
    <location>
        <begin position="132"/>
        <end position="155"/>
    </location>
</feature>
<accession>A0A2V0P5C3</accession>
<comment type="caution">
    <text evidence="2">The sequence shown here is derived from an EMBL/GenBank/DDBJ whole genome shotgun (WGS) entry which is preliminary data.</text>
</comment>
<organism evidence="2 3">
    <name type="scientific">Raphidocelis subcapitata</name>
    <dbReference type="NCBI Taxonomy" id="307507"/>
    <lineage>
        <taxon>Eukaryota</taxon>
        <taxon>Viridiplantae</taxon>
        <taxon>Chlorophyta</taxon>
        <taxon>core chlorophytes</taxon>
        <taxon>Chlorophyceae</taxon>
        <taxon>CS clade</taxon>
        <taxon>Sphaeropleales</taxon>
        <taxon>Selenastraceae</taxon>
        <taxon>Raphidocelis</taxon>
    </lineage>
</organism>
<protein>
    <submittedName>
        <fullName evidence="2">Disulfide-isomerase-like</fullName>
    </submittedName>
</protein>
<evidence type="ECO:0000313" key="3">
    <source>
        <dbReference type="Proteomes" id="UP000247498"/>
    </source>
</evidence>